<dbReference type="InterPro" id="IPR050107">
    <property type="entry name" value="ABC_carbohydrate_import_ATPase"/>
</dbReference>
<evidence type="ECO:0000259" key="10">
    <source>
        <dbReference type="PROSITE" id="PS50893"/>
    </source>
</evidence>
<dbReference type="GO" id="GO:0005524">
    <property type="term" value="F:ATP binding"/>
    <property type="evidence" value="ECO:0007669"/>
    <property type="project" value="UniProtKB-KW"/>
</dbReference>
<evidence type="ECO:0000256" key="7">
    <source>
        <dbReference type="ARBA" id="ARBA00022840"/>
    </source>
</evidence>
<dbReference type="AlphaFoldDB" id="A0A953I5J8"/>
<reference evidence="11" key="1">
    <citation type="submission" date="2017-11" db="EMBL/GenBank/DDBJ databases">
        <title>Three new genomes from thermophilic consortium.</title>
        <authorList>
            <person name="Quaggio R."/>
            <person name="Amgarten D."/>
            <person name="Setubal J.C."/>
        </authorList>
    </citation>
    <scope>NUCLEOTIDE SEQUENCE</scope>
    <source>
        <strain evidence="11">ZCTH01-B2</strain>
    </source>
</reference>
<dbReference type="GO" id="GO:0016887">
    <property type="term" value="F:ATP hydrolysis activity"/>
    <property type="evidence" value="ECO:0007669"/>
    <property type="project" value="InterPro"/>
</dbReference>
<dbReference type="InterPro" id="IPR003439">
    <property type="entry name" value="ABC_transporter-like_ATP-bd"/>
</dbReference>
<keyword evidence="8" id="KW-1278">Translocase</keyword>
<dbReference type="PROSITE" id="PS50893">
    <property type="entry name" value="ABC_TRANSPORTER_2"/>
    <property type="match status" value="1"/>
</dbReference>
<evidence type="ECO:0000256" key="9">
    <source>
        <dbReference type="ARBA" id="ARBA00023136"/>
    </source>
</evidence>
<evidence type="ECO:0000256" key="8">
    <source>
        <dbReference type="ARBA" id="ARBA00022967"/>
    </source>
</evidence>
<dbReference type="SUPFAM" id="SSF52540">
    <property type="entry name" value="P-loop containing nucleoside triphosphate hydrolases"/>
    <property type="match status" value="2"/>
</dbReference>
<keyword evidence="4" id="KW-0762">Sugar transport</keyword>
<gene>
    <name evidence="11" type="ORF">CWE10_18030</name>
</gene>
<dbReference type="GO" id="GO:0005886">
    <property type="term" value="C:plasma membrane"/>
    <property type="evidence" value="ECO:0007669"/>
    <property type="project" value="UniProtKB-SubCell"/>
</dbReference>
<dbReference type="RefSeq" id="WP_273381475.1">
    <property type="nucleotide sequence ID" value="NZ_PIUK01000318.1"/>
</dbReference>
<dbReference type="Gene3D" id="3.40.50.300">
    <property type="entry name" value="P-loop containing nucleotide triphosphate hydrolases"/>
    <property type="match status" value="2"/>
</dbReference>
<feature type="domain" description="ABC transporter" evidence="10">
    <location>
        <begin position="7"/>
        <end position="244"/>
    </location>
</feature>
<evidence type="ECO:0000313" key="12">
    <source>
        <dbReference type="Proteomes" id="UP000732377"/>
    </source>
</evidence>
<dbReference type="Pfam" id="PF00005">
    <property type="entry name" value="ABC_tran"/>
    <property type="match status" value="2"/>
</dbReference>
<dbReference type="InterPro" id="IPR027417">
    <property type="entry name" value="P-loop_NTPase"/>
</dbReference>
<sequence length="432" mass="46669">MPAAPVVEMRGIDRSFPGVRALKGVDFELRPGEVHGLLGENGAGKSTLMKILGGLYRPEAGEVLIDGRPVTIDSPAAATALGIAFIHQELNQALHLSVAENIYLGRPPVTGPFRRVDWRAMYQGAAAVLERLGAQIDPRATLGSLGVGARQMVEIARALSLDARVLIMDEPTAALTEPEVERLFAVMRSLAEAGVAIVYISHRLEEIFTICDRVTVLRDGQRIGSWPIDQVTADHLITHMVGRQLTERFPKVEVAPGDTLLEVRDLLLRGSSTPVSFTVRRGEILGIAGLMGAGRTELMLAVAGIDRPARGQVLLEGQPLPPGDAAAAIRRGLVLVPEDRRRQGLLTGRSVRENLSLGRLGGLTRAGLIRPRTERQLVDQYVSELGIRTPHQEQSVTNLSGGNQQKVILGRWLATSPKLLILDEPTRGIDVG</sequence>
<evidence type="ECO:0000256" key="5">
    <source>
        <dbReference type="ARBA" id="ARBA00022737"/>
    </source>
</evidence>
<keyword evidence="9" id="KW-0472">Membrane</keyword>
<evidence type="ECO:0000256" key="4">
    <source>
        <dbReference type="ARBA" id="ARBA00022597"/>
    </source>
</evidence>
<evidence type="ECO:0000313" key="11">
    <source>
        <dbReference type="EMBL" id="MBY6278040.1"/>
    </source>
</evidence>
<protein>
    <submittedName>
        <fullName evidence="11">D-xylose ABC transporter ATP-binding protein</fullName>
    </submittedName>
</protein>
<comment type="caution">
    <text evidence="11">The sequence shown here is derived from an EMBL/GenBank/DDBJ whole genome shotgun (WGS) entry which is preliminary data.</text>
</comment>
<accession>A0A953I5J8</accession>
<proteinExistence type="predicted"/>
<dbReference type="InterPro" id="IPR017871">
    <property type="entry name" value="ABC_transporter-like_CS"/>
</dbReference>
<keyword evidence="6" id="KW-0547">Nucleotide-binding</keyword>
<organism evidence="11 12">
    <name type="scientific">Symbiobacterium thermophilum</name>
    <dbReference type="NCBI Taxonomy" id="2734"/>
    <lineage>
        <taxon>Bacteria</taxon>
        <taxon>Bacillati</taxon>
        <taxon>Bacillota</taxon>
        <taxon>Clostridia</taxon>
        <taxon>Eubacteriales</taxon>
        <taxon>Symbiobacteriaceae</taxon>
        <taxon>Symbiobacterium</taxon>
    </lineage>
</organism>
<dbReference type="CDD" id="cd03216">
    <property type="entry name" value="ABC_Carb_Monos_I"/>
    <property type="match status" value="1"/>
</dbReference>
<dbReference type="PROSITE" id="PS00211">
    <property type="entry name" value="ABC_TRANSPORTER_1"/>
    <property type="match status" value="1"/>
</dbReference>
<dbReference type="EMBL" id="PIUK01000318">
    <property type="protein sequence ID" value="MBY6278040.1"/>
    <property type="molecule type" value="Genomic_DNA"/>
</dbReference>
<keyword evidence="3" id="KW-1003">Cell membrane</keyword>
<dbReference type="CDD" id="cd03215">
    <property type="entry name" value="ABC_Carb_Monos_II"/>
    <property type="match status" value="1"/>
</dbReference>
<keyword evidence="2" id="KW-0813">Transport</keyword>
<evidence type="ECO:0000256" key="2">
    <source>
        <dbReference type="ARBA" id="ARBA00022448"/>
    </source>
</evidence>
<name>A0A953I5J8_SYMTR</name>
<comment type="subcellular location">
    <subcellularLocation>
        <location evidence="1">Cell membrane</location>
        <topology evidence="1">Peripheral membrane protein</topology>
    </subcellularLocation>
</comment>
<dbReference type="PANTHER" id="PTHR43790:SF3">
    <property type="entry name" value="D-ALLOSE IMPORT ATP-BINDING PROTEIN ALSA-RELATED"/>
    <property type="match status" value="1"/>
</dbReference>
<evidence type="ECO:0000256" key="1">
    <source>
        <dbReference type="ARBA" id="ARBA00004202"/>
    </source>
</evidence>
<dbReference type="SMART" id="SM00382">
    <property type="entry name" value="AAA"/>
    <property type="match status" value="1"/>
</dbReference>
<dbReference type="FunFam" id="3.40.50.300:FF:000127">
    <property type="entry name" value="Ribose import ATP-binding protein RbsA"/>
    <property type="match status" value="1"/>
</dbReference>
<evidence type="ECO:0000256" key="6">
    <source>
        <dbReference type="ARBA" id="ARBA00022741"/>
    </source>
</evidence>
<keyword evidence="5" id="KW-0677">Repeat</keyword>
<evidence type="ECO:0000256" key="3">
    <source>
        <dbReference type="ARBA" id="ARBA00022475"/>
    </source>
</evidence>
<keyword evidence="7 11" id="KW-0067">ATP-binding</keyword>
<feature type="non-terminal residue" evidence="11">
    <location>
        <position position="432"/>
    </location>
</feature>
<dbReference type="Proteomes" id="UP000732377">
    <property type="component" value="Unassembled WGS sequence"/>
</dbReference>
<dbReference type="InterPro" id="IPR003593">
    <property type="entry name" value="AAA+_ATPase"/>
</dbReference>
<dbReference type="PANTHER" id="PTHR43790">
    <property type="entry name" value="CARBOHYDRATE TRANSPORT ATP-BINDING PROTEIN MG119-RELATED"/>
    <property type="match status" value="1"/>
</dbReference>